<feature type="region of interest" description="Disordered" evidence="6">
    <location>
        <begin position="212"/>
        <end position="246"/>
    </location>
</feature>
<evidence type="ECO:0000256" key="2">
    <source>
        <dbReference type="ARBA" id="ARBA00014513"/>
    </source>
</evidence>
<dbReference type="Proteomes" id="UP001497525">
    <property type="component" value="Unassembled WGS sequence"/>
</dbReference>
<dbReference type="AlphaFoldDB" id="A0AAV2TG25"/>
<dbReference type="Pfam" id="PF03398">
    <property type="entry name" value="Ist1"/>
    <property type="match status" value="1"/>
</dbReference>
<evidence type="ECO:0000313" key="7">
    <source>
        <dbReference type="EMBL" id="CAL5135271.1"/>
    </source>
</evidence>
<evidence type="ECO:0000256" key="5">
    <source>
        <dbReference type="ARBA" id="ARBA00046920"/>
    </source>
</evidence>
<accession>A0AAV2TG25</accession>
<dbReference type="InterPro" id="IPR042277">
    <property type="entry name" value="IST1-like"/>
</dbReference>
<comment type="caution">
    <text evidence="7">The sequence shown here is derived from an EMBL/GenBank/DDBJ whole genome shotgun (WGS) entry which is preliminary data.</text>
</comment>
<evidence type="ECO:0000256" key="6">
    <source>
        <dbReference type="SAM" id="MobiDB-lite"/>
    </source>
</evidence>
<feature type="compositionally biased region" description="Basic and acidic residues" evidence="6">
    <location>
        <begin position="237"/>
        <end position="246"/>
    </location>
</feature>
<dbReference type="GO" id="GO:0015031">
    <property type="term" value="P:protein transport"/>
    <property type="evidence" value="ECO:0007669"/>
    <property type="project" value="InterPro"/>
</dbReference>
<gene>
    <name evidence="7" type="ORF">CDAUBV1_LOCUS9441</name>
</gene>
<comment type="similarity">
    <text evidence="1">Belongs to the IST1 family.</text>
</comment>
<dbReference type="InterPro" id="IPR005061">
    <property type="entry name" value="Ist1"/>
</dbReference>
<reference evidence="7" key="1">
    <citation type="submission" date="2024-06" db="EMBL/GenBank/DDBJ databases">
        <authorList>
            <person name="Liu X."/>
            <person name="Lenzi L."/>
            <person name="Haldenby T S."/>
            <person name="Uol C."/>
        </authorList>
    </citation>
    <scope>NUCLEOTIDE SEQUENCE</scope>
</reference>
<evidence type="ECO:0000256" key="1">
    <source>
        <dbReference type="ARBA" id="ARBA00005536"/>
    </source>
</evidence>
<organism evidence="7 8">
    <name type="scientific">Calicophoron daubneyi</name>
    <name type="common">Rumen fluke</name>
    <name type="synonym">Paramphistomum daubneyi</name>
    <dbReference type="NCBI Taxonomy" id="300641"/>
    <lineage>
        <taxon>Eukaryota</taxon>
        <taxon>Metazoa</taxon>
        <taxon>Spiralia</taxon>
        <taxon>Lophotrochozoa</taxon>
        <taxon>Platyhelminthes</taxon>
        <taxon>Trematoda</taxon>
        <taxon>Digenea</taxon>
        <taxon>Plagiorchiida</taxon>
        <taxon>Pronocephalata</taxon>
        <taxon>Paramphistomoidea</taxon>
        <taxon>Paramphistomidae</taxon>
        <taxon>Calicophoron</taxon>
    </lineage>
</organism>
<dbReference type="PANTHER" id="PTHR12161:SF5">
    <property type="entry name" value="IST1 HOMOLOG"/>
    <property type="match status" value="1"/>
</dbReference>
<dbReference type="Gene3D" id="1.20.1260.60">
    <property type="entry name" value="Vacuolar protein sorting-associated protein Ist1"/>
    <property type="match status" value="1"/>
</dbReference>
<proteinExistence type="inferred from homology"/>
<protein>
    <recommendedName>
        <fullName evidence="2">IST1 homolog</fullName>
    </recommendedName>
    <alternativeName>
        <fullName evidence="3">Charged multivesicular body protein 8</fullName>
    </alternativeName>
</protein>
<dbReference type="EMBL" id="CAXLJL010000256">
    <property type="protein sequence ID" value="CAL5135271.1"/>
    <property type="molecule type" value="Genomic_DNA"/>
</dbReference>
<evidence type="ECO:0000256" key="3">
    <source>
        <dbReference type="ARBA" id="ARBA00032374"/>
    </source>
</evidence>
<sequence length="246" mass="27717">MSGPSSFSNSGCPKLENSLKICAYKLKLLINRKSTKSAQSRRTVAELLQKGQLYWAKVKVEEIIREDFQVDGLELLLNCYCFLLSHHKDLNDFDEKIMDALSSVICTVDLIKPDIPEVATVYRGIKKLLGRSCLMKCMDMYSGSTASKIRQNLDTFANITLMEKYLNEIARTYGVLYDPDAVESFEGYRPPEPDADSRIRLDDYPLASLLSDSDSVSDLSDHETATSSQLDPSYSPDLEHSNVTRF</sequence>
<comment type="function">
    <text evidence="4">ESCRT-III-like protein involved in cytokinesis, nuclear envelope reassembly and endosomal tubulation. Is required for efficient abscission during cytokinesis. Involved in recruiting VPS4A and/or VPS4B to the midbody of dividing cells. During late anaphase, involved in nuclear envelope reassembly and mitotic spindle disassembly together with the ESCRT-III complex: IST1 acts by mediating the recruitment of SPAST to the nuclear membrane, leading to microtubule severing. Recruited to the reforming nuclear envelope (NE) during anaphase by LEMD2. Regulates early endosomal tubulation together with the ESCRT-III complex by mediating the recruitment of SPAST.</text>
</comment>
<name>A0AAV2TG25_CALDB</name>
<evidence type="ECO:0000313" key="8">
    <source>
        <dbReference type="Proteomes" id="UP001497525"/>
    </source>
</evidence>
<comment type="subunit">
    <text evidence="5">Interacts with CHMP1A, CHMP1B, VPS4A and VTA1. Interacts with SPAST, STAMBP, and USP8. May interact with VPS37B. May associate with the ESCRT-I complex. Interacts with MITD1, in competition with VSP4. Interacts with SPART (via MIT domain); leading to the recruitment of SPART to midbodies. Interacts with SPAST.</text>
</comment>
<evidence type="ECO:0000256" key="4">
    <source>
        <dbReference type="ARBA" id="ARBA00046124"/>
    </source>
</evidence>
<dbReference type="PANTHER" id="PTHR12161">
    <property type="entry name" value="IST1 FAMILY MEMBER"/>
    <property type="match status" value="1"/>
</dbReference>